<dbReference type="Pfam" id="PF12066">
    <property type="entry name" value="SERRATE_Ars2_N"/>
    <property type="match status" value="1"/>
</dbReference>
<keyword evidence="3" id="KW-0539">Nucleus</keyword>
<dbReference type="GO" id="GO:0016604">
    <property type="term" value="C:nuclear body"/>
    <property type="evidence" value="ECO:0007669"/>
    <property type="project" value="TreeGrafter"/>
</dbReference>
<evidence type="ECO:0000256" key="4">
    <source>
        <dbReference type="SAM" id="MobiDB-lite"/>
    </source>
</evidence>
<dbReference type="InterPro" id="IPR035979">
    <property type="entry name" value="RBD_domain_sf"/>
</dbReference>
<organism evidence="7 8">
    <name type="scientific">Oryzias sinensis</name>
    <name type="common">Chinese medaka</name>
    <dbReference type="NCBI Taxonomy" id="183150"/>
    <lineage>
        <taxon>Eukaryota</taxon>
        <taxon>Metazoa</taxon>
        <taxon>Chordata</taxon>
        <taxon>Craniata</taxon>
        <taxon>Vertebrata</taxon>
        <taxon>Euteleostomi</taxon>
        <taxon>Actinopterygii</taxon>
        <taxon>Neopterygii</taxon>
        <taxon>Teleostei</taxon>
        <taxon>Neoteleostei</taxon>
        <taxon>Acanthomorphata</taxon>
        <taxon>Ovalentaria</taxon>
        <taxon>Atherinomorphae</taxon>
        <taxon>Beloniformes</taxon>
        <taxon>Adrianichthyidae</taxon>
        <taxon>Oryziinae</taxon>
        <taxon>Oryzias</taxon>
    </lineage>
</organism>
<dbReference type="Ensembl" id="ENSOSIT00000049418.1">
    <property type="protein sequence ID" value="ENSOSIP00000047018.1"/>
    <property type="gene ID" value="ENSOSIG00000021689.1"/>
</dbReference>
<feature type="compositionally biased region" description="Basic and acidic residues" evidence="4">
    <location>
        <begin position="288"/>
        <end position="303"/>
    </location>
</feature>
<feature type="compositionally biased region" description="Gly residues" evidence="4">
    <location>
        <begin position="785"/>
        <end position="800"/>
    </location>
</feature>
<dbReference type="GO" id="GO:0031053">
    <property type="term" value="P:primary miRNA processing"/>
    <property type="evidence" value="ECO:0007669"/>
    <property type="project" value="TreeGrafter"/>
</dbReference>
<dbReference type="GeneTree" id="ENSGT00390000005492"/>
<keyword evidence="8" id="KW-1185">Reference proteome</keyword>
<comment type="similarity">
    <text evidence="2">Belongs to the ARS2 family.</text>
</comment>
<dbReference type="SUPFAM" id="SSF54928">
    <property type="entry name" value="RNA-binding domain, RBD"/>
    <property type="match status" value="1"/>
</dbReference>
<evidence type="ECO:0000256" key="3">
    <source>
        <dbReference type="ARBA" id="ARBA00023242"/>
    </source>
</evidence>
<proteinExistence type="inferred from homology"/>
<dbReference type="InterPro" id="IPR021933">
    <property type="entry name" value="SERRATE/Ars2_N"/>
</dbReference>
<feature type="domain" description="SERRATE/Ars2 N-terminal" evidence="6">
    <location>
        <begin position="151"/>
        <end position="260"/>
    </location>
</feature>
<sequence>MGDSDDEYDRRRRDKFRRERSDYDRSREREDRRRDDWNEREWDRGRERRSRGEYRDYDRGRRERFTPPRHDLSPHQKRMRRDWDDHGGDPYRGGYDLGYGGGGPSYGPPQPWGHPDLHIMQPHQGIPIQARLGSIHEMDLGPPPPIMKSFKEFLLSLDDSVDETEAVKRYNEYKVDFRRQQMQDFFLAHKDEEWFRSKYHPDEASRLKAEARSALHNRLNVFTFLMENGWFDHVSLDIEQSPVIIRVLDAAVIKMEGGTDHDLRILDMPSEEEENKEKSAPASVGDQLSKREDVKLSGEGKPVEKDKTEKVGVYSFSKLRRGNAFTKKGSFYNYSRGNERRKRKHSGDSDDEASPSESDSDSDSISNCSDKSVKKEELQDKDNSEEDRKEEKKPKDDSPRPRPLHRTCSLFMRSIAPSISKAEIIALCRRYPGFLRVCLSDPHPERRFFRRCWVTFDRSVNIKEVCWNLQNIRLRDCELAPGVNRDLARRVRNVNGITQHKQVLRNDIKLAAKLIHALDEKGDLWGSKAQEEGVSTAHLKSTSPFLTYLSFPLSAVNNLDLFGLLTDVPVFFLSDFQVLDRLVLYLRIVHSVDYYNTCEYPSEDEMPNRCGMIHVRGPIPPNRITHGEVQQWLKMMEEKLTPLFSLKEMLSEEEAVKMGRKNPEEEVEKFISANTQELGKDKWLCPLSGKKFKGPEFVRKHILNKHGDKVEEVKKEVAFFNNFLMDAKRPSLPEIKLPPLPGSGQGLLSPTMPFPPQGPMGFGQPRPPLMGYGGAPPYPPNQYGGGRGNYDGFRGQGGYPGKPRNIRMSRGDPRNVIEYRDLDAPDDMDFF</sequence>
<evidence type="ECO:0000313" key="7">
    <source>
        <dbReference type="Ensembl" id="ENSOSIP00000047018.1"/>
    </source>
</evidence>
<feature type="compositionally biased region" description="Basic and acidic residues" evidence="4">
    <location>
        <begin position="371"/>
        <end position="400"/>
    </location>
</feature>
<dbReference type="PANTHER" id="PTHR13165">
    <property type="entry name" value="ARSENITE-RESISTANCE PROTEIN 2"/>
    <property type="match status" value="1"/>
</dbReference>
<feature type="region of interest" description="Disordered" evidence="4">
    <location>
        <begin position="785"/>
        <end position="812"/>
    </location>
</feature>
<dbReference type="Proteomes" id="UP000694383">
    <property type="component" value="Unplaced"/>
</dbReference>
<feature type="compositionally biased region" description="Acidic residues" evidence="4">
    <location>
        <begin position="349"/>
        <end position="362"/>
    </location>
</feature>
<evidence type="ECO:0000259" key="5">
    <source>
        <dbReference type="Pfam" id="PF04959"/>
    </source>
</evidence>
<dbReference type="Gene3D" id="3.30.70.330">
    <property type="match status" value="1"/>
</dbReference>
<feature type="compositionally biased region" description="Basic and acidic residues" evidence="4">
    <location>
        <begin position="8"/>
        <end position="74"/>
    </location>
</feature>
<dbReference type="GO" id="GO:0003676">
    <property type="term" value="F:nucleic acid binding"/>
    <property type="evidence" value="ECO:0007669"/>
    <property type="project" value="InterPro"/>
</dbReference>
<name>A0A8C7ZW43_9TELE</name>
<dbReference type="InterPro" id="IPR007042">
    <property type="entry name" value="SERRATE/Ars2_C"/>
</dbReference>
<evidence type="ECO:0000256" key="2">
    <source>
        <dbReference type="ARBA" id="ARBA00005407"/>
    </source>
</evidence>
<evidence type="ECO:0000259" key="6">
    <source>
        <dbReference type="Pfam" id="PF12066"/>
    </source>
</evidence>
<dbReference type="PANTHER" id="PTHR13165:SF0">
    <property type="entry name" value="SERRATE RNA EFFECTOR MOLECULE HOMOLOG"/>
    <property type="match status" value="1"/>
</dbReference>
<feature type="domain" description="SERRATE/Ars2 C-terminal" evidence="5">
    <location>
        <begin position="616"/>
        <end position="805"/>
    </location>
</feature>
<feature type="region of interest" description="Disordered" evidence="4">
    <location>
        <begin position="270"/>
        <end position="303"/>
    </location>
</feature>
<dbReference type="Pfam" id="PF04959">
    <property type="entry name" value="ARS2"/>
    <property type="match status" value="1"/>
</dbReference>
<feature type="region of interest" description="Disordered" evidence="4">
    <location>
        <begin position="330"/>
        <end position="405"/>
    </location>
</feature>
<reference evidence="7" key="2">
    <citation type="submission" date="2025-09" db="UniProtKB">
        <authorList>
            <consortium name="Ensembl"/>
        </authorList>
    </citation>
    <scope>IDENTIFICATION</scope>
</reference>
<accession>A0A8C7ZW43</accession>
<evidence type="ECO:0000313" key="8">
    <source>
        <dbReference type="Proteomes" id="UP000694383"/>
    </source>
</evidence>
<evidence type="ECO:0000256" key="1">
    <source>
        <dbReference type="ARBA" id="ARBA00004123"/>
    </source>
</evidence>
<reference evidence="7" key="1">
    <citation type="submission" date="2025-08" db="UniProtKB">
        <authorList>
            <consortium name="Ensembl"/>
        </authorList>
    </citation>
    <scope>IDENTIFICATION</scope>
</reference>
<dbReference type="InterPro" id="IPR039727">
    <property type="entry name" value="SE/Ars2"/>
</dbReference>
<dbReference type="InterPro" id="IPR012677">
    <property type="entry name" value="Nucleotide-bd_a/b_plait_sf"/>
</dbReference>
<dbReference type="AlphaFoldDB" id="A0A8C7ZW43"/>
<protein>
    <submittedName>
        <fullName evidence="7">Serrate RNA effector molecule homolog (Arabidopsis)</fullName>
    </submittedName>
</protein>
<comment type="subcellular location">
    <subcellularLocation>
        <location evidence="1">Nucleus</location>
    </subcellularLocation>
</comment>
<feature type="region of interest" description="Disordered" evidence="4">
    <location>
        <begin position="1"/>
        <end position="87"/>
    </location>
</feature>